<dbReference type="AlphaFoldDB" id="A0A7N0ZSA2"/>
<feature type="transmembrane region" description="Helical" evidence="8">
    <location>
        <begin position="76"/>
        <end position="102"/>
    </location>
</feature>
<organism evidence="9 10">
    <name type="scientific">Kalanchoe fedtschenkoi</name>
    <name type="common">Lavender scallops</name>
    <name type="synonym">South American air plant</name>
    <dbReference type="NCBI Taxonomy" id="63787"/>
    <lineage>
        <taxon>Eukaryota</taxon>
        <taxon>Viridiplantae</taxon>
        <taxon>Streptophyta</taxon>
        <taxon>Embryophyta</taxon>
        <taxon>Tracheophyta</taxon>
        <taxon>Spermatophyta</taxon>
        <taxon>Magnoliopsida</taxon>
        <taxon>eudicotyledons</taxon>
        <taxon>Gunneridae</taxon>
        <taxon>Pentapetalae</taxon>
        <taxon>Saxifragales</taxon>
        <taxon>Crassulaceae</taxon>
        <taxon>Kalanchoe</taxon>
    </lineage>
</organism>
<dbReference type="InterPro" id="IPR009606">
    <property type="entry name" value="DEAL/Modifying_wall_lignin1/2"/>
</dbReference>
<keyword evidence="3" id="KW-0732">Signal</keyword>
<keyword evidence="5 8" id="KW-0472">Membrane</keyword>
<name>A0A7N0ZSA2_KALFE</name>
<dbReference type="PANTHER" id="PTHR31769">
    <property type="entry name" value="OS07G0462200 PROTEIN-RELATED"/>
    <property type="match status" value="1"/>
</dbReference>
<feature type="transmembrane region" description="Helical" evidence="8">
    <location>
        <begin position="171"/>
        <end position="192"/>
    </location>
</feature>
<evidence type="ECO:0000313" key="10">
    <source>
        <dbReference type="Proteomes" id="UP000594263"/>
    </source>
</evidence>
<evidence type="ECO:0000256" key="6">
    <source>
        <dbReference type="ARBA" id="ARBA00029467"/>
    </source>
</evidence>
<keyword evidence="2 8" id="KW-0812">Transmembrane</keyword>
<evidence type="ECO:0000313" key="9">
    <source>
        <dbReference type="EnsemblPlants" id="Kaladp0024s0554.1.v1.1"/>
    </source>
</evidence>
<dbReference type="EnsemblPlants" id="Kaladp0024s0554.1.v1.1">
    <property type="protein sequence ID" value="Kaladp0024s0554.1.v1.1"/>
    <property type="gene ID" value="Kaladp0024s0554.v1.1"/>
</dbReference>
<reference evidence="9" key="1">
    <citation type="submission" date="2021-01" db="UniProtKB">
        <authorList>
            <consortium name="EnsemblPlants"/>
        </authorList>
    </citation>
    <scope>IDENTIFICATION</scope>
</reference>
<evidence type="ECO:0000256" key="7">
    <source>
        <dbReference type="SAM" id="MobiDB-lite"/>
    </source>
</evidence>
<accession>A0A7N0ZSA2</accession>
<feature type="compositionally biased region" description="Polar residues" evidence="7">
    <location>
        <begin position="246"/>
        <end position="258"/>
    </location>
</feature>
<evidence type="ECO:0000256" key="4">
    <source>
        <dbReference type="ARBA" id="ARBA00022989"/>
    </source>
</evidence>
<evidence type="ECO:0008006" key="11">
    <source>
        <dbReference type="Google" id="ProtNLM"/>
    </source>
</evidence>
<proteinExistence type="inferred from homology"/>
<feature type="transmembrane region" description="Helical" evidence="8">
    <location>
        <begin position="122"/>
        <end position="150"/>
    </location>
</feature>
<evidence type="ECO:0000256" key="8">
    <source>
        <dbReference type="SAM" id="Phobius"/>
    </source>
</evidence>
<comment type="subcellular location">
    <subcellularLocation>
        <location evidence="1">Endomembrane system</location>
        <topology evidence="1">Multi-pass membrane protein</topology>
    </subcellularLocation>
</comment>
<dbReference type="GO" id="GO:0012505">
    <property type="term" value="C:endomembrane system"/>
    <property type="evidence" value="ECO:0007669"/>
    <property type="project" value="UniProtKB-SubCell"/>
</dbReference>
<protein>
    <recommendedName>
        <fullName evidence="11">Transmembrane protein</fullName>
    </recommendedName>
</protein>
<sequence length="258" mass="28026">MAVTHADLSPGRKRSDLGSKTGAFLMVFAIICGLLCFILCLLAEASRSEVTWESSRTNGEKQTNQCVYSGSGKTPLLFAASAFVILGIAMAVEHGYMLVAVSKTPDSALVAWDPDSPSSKSLTWQAAFFFISTWVCFAVGEILLLIGITVESSHLRKWASPSSNCLMIREGLFASAGVIGMSTVFLATGLHLTALRIQRACENQEKLRRQMMEAAMLYASPPRNSGVAVMPMESRREHHHQPPLSDYSSDLNKASSFV</sequence>
<keyword evidence="4 8" id="KW-1133">Transmembrane helix</keyword>
<evidence type="ECO:0000256" key="1">
    <source>
        <dbReference type="ARBA" id="ARBA00004127"/>
    </source>
</evidence>
<evidence type="ECO:0000256" key="2">
    <source>
        <dbReference type="ARBA" id="ARBA00022692"/>
    </source>
</evidence>
<comment type="similarity">
    <text evidence="6">Belongs to the DESIGUAL family.</text>
</comment>
<dbReference type="InterPro" id="IPR052222">
    <property type="entry name" value="DESIGUAL"/>
</dbReference>
<keyword evidence="10" id="KW-1185">Reference proteome</keyword>
<feature type="transmembrane region" description="Helical" evidence="8">
    <location>
        <begin position="23"/>
        <end position="43"/>
    </location>
</feature>
<feature type="region of interest" description="Disordered" evidence="7">
    <location>
        <begin position="231"/>
        <end position="258"/>
    </location>
</feature>
<evidence type="ECO:0000256" key="3">
    <source>
        <dbReference type="ARBA" id="ARBA00022729"/>
    </source>
</evidence>
<dbReference type="OMA" id="SKPRESC"/>
<evidence type="ECO:0000256" key="5">
    <source>
        <dbReference type="ARBA" id="ARBA00023136"/>
    </source>
</evidence>
<dbReference type="Pfam" id="PF06749">
    <property type="entry name" value="DUF1218"/>
    <property type="match status" value="1"/>
</dbReference>
<dbReference type="Proteomes" id="UP000594263">
    <property type="component" value="Unplaced"/>
</dbReference>
<dbReference type="Gramene" id="Kaladp0024s0554.1.v1.1">
    <property type="protein sequence ID" value="Kaladp0024s0554.1.v1.1"/>
    <property type="gene ID" value="Kaladp0024s0554.v1.1"/>
</dbReference>